<evidence type="ECO:0000313" key="1">
    <source>
        <dbReference type="Proteomes" id="UP000095280"/>
    </source>
</evidence>
<evidence type="ECO:0000313" key="2">
    <source>
        <dbReference type="WBParaSite" id="maker-uti_cns_0047891-snap-gene-0.9-mRNA-1"/>
    </source>
</evidence>
<sequence>SNEILRILSLDPVYTVLPCLSCYVRLSVPFCHVCLNANSQTQQQLNYQSSSCQPELPYYWICPEARPDSYTLLLFVPVGSVLPEEVNVFSSNQNPLANVEQEFVTWRGVASNCSVRMLRAVIPLPRRVYLSKTMYIHLIYSNKASTIYRIDAQCKPPCKNWYPSRMEERPWMGWTGYKMRTSWRQQNASKARKQQLDEFTAFFTDSGDDRSRKGVELKMILGNQKETIKPSCTDGWCRFALVGSVFNSDGGSSEVDRLLRA</sequence>
<reference evidence="2" key="1">
    <citation type="submission" date="2016-11" db="UniProtKB">
        <authorList>
            <consortium name="WormBaseParasite"/>
        </authorList>
    </citation>
    <scope>IDENTIFICATION</scope>
</reference>
<dbReference type="Proteomes" id="UP000095280">
    <property type="component" value="Unplaced"/>
</dbReference>
<name>A0A1I8JGA9_9PLAT</name>
<organism evidence="1 2">
    <name type="scientific">Macrostomum lignano</name>
    <dbReference type="NCBI Taxonomy" id="282301"/>
    <lineage>
        <taxon>Eukaryota</taxon>
        <taxon>Metazoa</taxon>
        <taxon>Spiralia</taxon>
        <taxon>Lophotrochozoa</taxon>
        <taxon>Platyhelminthes</taxon>
        <taxon>Rhabditophora</taxon>
        <taxon>Macrostomorpha</taxon>
        <taxon>Macrostomida</taxon>
        <taxon>Macrostomidae</taxon>
        <taxon>Macrostomum</taxon>
    </lineage>
</organism>
<proteinExistence type="predicted"/>
<keyword evidence="1" id="KW-1185">Reference proteome</keyword>
<protein>
    <submittedName>
        <fullName evidence="2">NTR domain-containing protein</fullName>
    </submittedName>
</protein>
<dbReference type="WBParaSite" id="maker-uti_cns_0047891-snap-gene-0.9-mRNA-1">
    <property type="protein sequence ID" value="maker-uti_cns_0047891-snap-gene-0.9-mRNA-1"/>
    <property type="gene ID" value="maker-uti_cns_0047891-snap-gene-0.9"/>
</dbReference>
<accession>A0A1I8JGA9</accession>
<dbReference type="AlphaFoldDB" id="A0A1I8JGA9"/>